<dbReference type="InterPro" id="IPR056924">
    <property type="entry name" value="SH3_Tf2-1"/>
</dbReference>
<keyword evidence="3" id="KW-1185">Reference proteome</keyword>
<dbReference type="Proteomes" id="UP000765509">
    <property type="component" value="Unassembled WGS sequence"/>
</dbReference>
<dbReference type="EMBL" id="AVOT02003043">
    <property type="protein sequence ID" value="MBW0472316.1"/>
    <property type="molecule type" value="Genomic_DNA"/>
</dbReference>
<evidence type="ECO:0000313" key="2">
    <source>
        <dbReference type="EMBL" id="MBW0472316.1"/>
    </source>
</evidence>
<proteinExistence type="predicted"/>
<accession>A0A9Q3GLX0</accession>
<evidence type="ECO:0000313" key="3">
    <source>
        <dbReference type="Proteomes" id="UP000765509"/>
    </source>
</evidence>
<feature type="domain" description="Tf2-1-like SH3-like" evidence="1">
    <location>
        <begin position="46"/>
        <end position="108"/>
    </location>
</feature>
<dbReference type="AlphaFoldDB" id="A0A9Q3GLX0"/>
<gene>
    <name evidence="2" type="ORF">O181_012031</name>
</gene>
<comment type="caution">
    <text evidence="2">The sequence shown here is derived from an EMBL/GenBank/DDBJ whole genome shotgun (WGS) entry which is preliminary data.</text>
</comment>
<reference evidence="2" key="1">
    <citation type="submission" date="2021-03" db="EMBL/GenBank/DDBJ databases">
        <title>Draft genome sequence of rust myrtle Austropuccinia psidii MF-1, a brazilian biotype.</title>
        <authorList>
            <person name="Quecine M.C."/>
            <person name="Pachon D.M.R."/>
            <person name="Bonatelli M.L."/>
            <person name="Correr F.H."/>
            <person name="Franceschini L.M."/>
            <person name="Leite T.F."/>
            <person name="Margarido G.R.A."/>
            <person name="Almeida C.A."/>
            <person name="Ferrarezi J.A."/>
            <person name="Labate C.A."/>
        </authorList>
    </citation>
    <scope>NUCLEOTIDE SEQUENCE</scope>
    <source>
        <strain evidence="2">MF-1</strain>
    </source>
</reference>
<sequence>MHHTGKDSHDMLKRECDTASRCISEEKEYNKQGYDKTNSKPDLREGDKVVVYTFNSKNLKGPKKLRDSYLGPFNIIRLIGKNVAEVRLTEEFSRKHPVFPLSLVKPYHQKGKDKFPSRNTSNTPQEILEVEDSPYPVKKIIKGRKMRVNGKDRRKYLFIFKNQTAEKDKWLGEDAIPDTDLHLRKFRASRRADQSNQL</sequence>
<name>A0A9Q3GLX0_9BASI</name>
<protein>
    <recommendedName>
        <fullName evidence="1">Tf2-1-like SH3-like domain-containing protein</fullName>
    </recommendedName>
</protein>
<organism evidence="2 3">
    <name type="scientific">Austropuccinia psidii MF-1</name>
    <dbReference type="NCBI Taxonomy" id="1389203"/>
    <lineage>
        <taxon>Eukaryota</taxon>
        <taxon>Fungi</taxon>
        <taxon>Dikarya</taxon>
        <taxon>Basidiomycota</taxon>
        <taxon>Pucciniomycotina</taxon>
        <taxon>Pucciniomycetes</taxon>
        <taxon>Pucciniales</taxon>
        <taxon>Sphaerophragmiaceae</taxon>
        <taxon>Austropuccinia</taxon>
    </lineage>
</organism>
<evidence type="ECO:0000259" key="1">
    <source>
        <dbReference type="Pfam" id="PF24626"/>
    </source>
</evidence>
<dbReference type="OrthoDB" id="3227343at2759"/>
<dbReference type="Pfam" id="PF24626">
    <property type="entry name" value="SH3_Tf2-1"/>
    <property type="match status" value="1"/>
</dbReference>